<evidence type="ECO:0000313" key="2">
    <source>
        <dbReference type="EMBL" id="MFM0004283.1"/>
    </source>
</evidence>
<evidence type="ECO:0000313" key="3">
    <source>
        <dbReference type="Proteomes" id="UP001629230"/>
    </source>
</evidence>
<keyword evidence="3" id="KW-1185">Reference proteome</keyword>
<comment type="caution">
    <text evidence="2">The sequence shown here is derived from an EMBL/GenBank/DDBJ whole genome shotgun (WGS) entry which is preliminary data.</text>
</comment>
<protein>
    <submittedName>
        <fullName evidence="2">Uncharacterized protein</fullName>
    </submittedName>
</protein>
<proteinExistence type="predicted"/>
<dbReference type="RefSeq" id="WP_408179142.1">
    <property type="nucleotide sequence ID" value="NZ_JAQQEZ010000019.1"/>
</dbReference>
<keyword evidence="1" id="KW-1133">Transmembrane helix</keyword>
<feature type="transmembrane region" description="Helical" evidence="1">
    <location>
        <begin position="6"/>
        <end position="27"/>
    </location>
</feature>
<feature type="transmembrane region" description="Helical" evidence="1">
    <location>
        <begin position="39"/>
        <end position="62"/>
    </location>
</feature>
<dbReference type="EMBL" id="JAQQEZ010000019">
    <property type="protein sequence ID" value="MFM0004283.1"/>
    <property type="molecule type" value="Genomic_DNA"/>
</dbReference>
<sequence>MRLDYGAATGALIGALVAVVVIIAVLVEWITSKDKSRAWIARFAGPTAIVVVIGVLYFGLFYHTPHGTECQKSASPDGLYVGERCLLDWVPGGNSEYVGRVLDAKNGKLLAQHTFSTPVPDLSWSSGVTYSLEPDGPLRYIGPSVGFSIGDGGDDSAYISLPPSMWDRLLAARPRL</sequence>
<gene>
    <name evidence="2" type="ORF">PQR57_25080</name>
</gene>
<accession>A0ABW9AWC8</accession>
<dbReference type="Proteomes" id="UP001629230">
    <property type="component" value="Unassembled WGS sequence"/>
</dbReference>
<keyword evidence="1" id="KW-0472">Membrane</keyword>
<organism evidence="2 3">
    <name type="scientific">Paraburkholderia dipogonis</name>
    <dbReference type="NCBI Taxonomy" id="1211383"/>
    <lineage>
        <taxon>Bacteria</taxon>
        <taxon>Pseudomonadati</taxon>
        <taxon>Pseudomonadota</taxon>
        <taxon>Betaproteobacteria</taxon>
        <taxon>Burkholderiales</taxon>
        <taxon>Burkholderiaceae</taxon>
        <taxon>Paraburkholderia</taxon>
    </lineage>
</organism>
<name>A0ABW9AWC8_9BURK</name>
<keyword evidence="1" id="KW-0812">Transmembrane</keyword>
<reference evidence="2 3" key="1">
    <citation type="journal article" date="2024" name="Chem. Sci.">
        <title>Discovery of megapolipeptins by genome mining of a Burkholderiales bacteria collection.</title>
        <authorList>
            <person name="Paulo B.S."/>
            <person name="Recchia M.J.J."/>
            <person name="Lee S."/>
            <person name="Fergusson C.H."/>
            <person name="Romanowski S.B."/>
            <person name="Hernandez A."/>
            <person name="Krull N."/>
            <person name="Liu D.Y."/>
            <person name="Cavanagh H."/>
            <person name="Bos A."/>
            <person name="Gray C.A."/>
            <person name="Murphy B.T."/>
            <person name="Linington R.G."/>
            <person name="Eustaquio A.S."/>
        </authorList>
    </citation>
    <scope>NUCLEOTIDE SEQUENCE [LARGE SCALE GENOMIC DNA]</scope>
    <source>
        <strain evidence="2 3">RL17-350-BIC-A</strain>
    </source>
</reference>
<evidence type="ECO:0000256" key="1">
    <source>
        <dbReference type="SAM" id="Phobius"/>
    </source>
</evidence>